<organism evidence="9 10">
    <name type="scientific">Paenibacillus amylolyticus</name>
    <dbReference type="NCBI Taxonomy" id="1451"/>
    <lineage>
        <taxon>Bacteria</taxon>
        <taxon>Bacillati</taxon>
        <taxon>Bacillota</taxon>
        <taxon>Bacilli</taxon>
        <taxon>Bacillales</taxon>
        <taxon>Paenibacillaceae</taxon>
        <taxon>Paenibacillus</taxon>
    </lineage>
</organism>
<feature type="domain" description="HTH gntR-type" evidence="8">
    <location>
        <begin position="10"/>
        <end position="77"/>
    </location>
</feature>
<evidence type="ECO:0000256" key="6">
    <source>
        <dbReference type="ARBA" id="ARBA00023125"/>
    </source>
</evidence>
<proteinExistence type="inferred from homology"/>
<comment type="cofactor">
    <cofactor evidence="1">
        <name>pyridoxal 5'-phosphate</name>
        <dbReference type="ChEBI" id="CHEBI:597326"/>
    </cofactor>
</comment>
<reference evidence="9 10" key="1">
    <citation type="journal article" date="2019" name="J. Ind. Microbiol. Biotechnol.">
        <title>Paenibacillus amylolyticus 27C64 has a diverse set of carbohydrate-active enzymes and complete pectin deconstruction system.</title>
        <authorList>
            <person name="Keggi C."/>
            <person name="Doran-Peterson J."/>
        </authorList>
    </citation>
    <scope>NUCLEOTIDE SEQUENCE [LARGE SCALE GENOMIC DNA]</scope>
    <source>
        <strain evidence="9 10">27C64</strain>
    </source>
</reference>
<evidence type="ECO:0000256" key="3">
    <source>
        <dbReference type="ARBA" id="ARBA00022576"/>
    </source>
</evidence>
<dbReference type="InterPro" id="IPR036388">
    <property type="entry name" value="WH-like_DNA-bd_sf"/>
</dbReference>
<dbReference type="InterPro" id="IPR000524">
    <property type="entry name" value="Tscrpt_reg_HTH_GntR"/>
</dbReference>
<dbReference type="InterPro" id="IPR051446">
    <property type="entry name" value="HTH_trans_reg/aminotransferase"/>
</dbReference>
<comment type="similarity">
    <text evidence="2">In the C-terminal section; belongs to the class-I pyridoxal-phosphate-dependent aminotransferase family.</text>
</comment>
<evidence type="ECO:0000256" key="1">
    <source>
        <dbReference type="ARBA" id="ARBA00001933"/>
    </source>
</evidence>
<dbReference type="GO" id="GO:0008483">
    <property type="term" value="F:transaminase activity"/>
    <property type="evidence" value="ECO:0007669"/>
    <property type="project" value="UniProtKB-KW"/>
</dbReference>
<dbReference type="EMBL" id="RIAS01000019">
    <property type="protein sequence ID" value="KAA8787202.1"/>
    <property type="molecule type" value="Genomic_DNA"/>
</dbReference>
<keyword evidence="9" id="KW-0808">Transferase</keyword>
<name>A0A5M9X081_PAEAM</name>
<dbReference type="InterPro" id="IPR004839">
    <property type="entry name" value="Aminotransferase_I/II_large"/>
</dbReference>
<dbReference type="GO" id="GO:0030170">
    <property type="term" value="F:pyridoxal phosphate binding"/>
    <property type="evidence" value="ECO:0007669"/>
    <property type="project" value="InterPro"/>
</dbReference>
<comment type="caution">
    <text evidence="9">The sequence shown here is derived from an EMBL/GenBank/DDBJ whole genome shotgun (WGS) entry which is preliminary data.</text>
</comment>
<gene>
    <name evidence="9" type="ORF">EC604_25550</name>
</gene>
<evidence type="ECO:0000256" key="5">
    <source>
        <dbReference type="ARBA" id="ARBA00023015"/>
    </source>
</evidence>
<dbReference type="AlphaFoldDB" id="A0A5M9X081"/>
<dbReference type="CDD" id="cd00609">
    <property type="entry name" value="AAT_like"/>
    <property type="match status" value="1"/>
</dbReference>
<evidence type="ECO:0000256" key="2">
    <source>
        <dbReference type="ARBA" id="ARBA00005384"/>
    </source>
</evidence>
<keyword evidence="4" id="KW-0663">Pyridoxal phosphate</keyword>
<dbReference type="Gene3D" id="1.10.10.10">
    <property type="entry name" value="Winged helix-like DNA-binding domain superfamily/Winged helix DNA-binding domain"/>
    <property type="match status" value="1"/>
</dbReference>
<dbReference type="SUPFAM" id="SSF46785">
    <property type="entry name" value="Winged helix' DNA-binding domain"/>
    <property type="match status" value="1"/>
</dbReference>
<dbReference type="InterPro" id="IPR036390">
    <property type="entry name" value="WH_DNA-bd_sf"/>
</dbReference>
<dbReference type="SUPFAM" id="SSF53383">
    <property type="entry name" value="PLP-dependent transferases"/>
    <property type="match status" value="1"/>
</dbReference>
<dbReference type="PANTHER" id="PTHR46577">
    <property type="entry name" value="HTH-TYPE TRANSCRIPTIONAL REGULATORY PROTEIN GABR"/>
    <property type="match status" value="1"/>
</dbReference>
<dbReference type="SMART" id="SM00345">
    <property type="entry name" value="HTH_GNTR"/>
    <property type="match status" value="1"/>
</dbReference>
<dbReference type="GO" id="GO:0003700">
    <property type="term" value="F:DNA-binding transcription factor activity"/>
    <property type="evidence" value="ECO:0007669"/>
    <property type="project" value="InterPro"/>
</dbReference>
<keyword evidence="5" id="KW-0805">Transcription regulation</keyword>
<protein>
    <submittedName>
        <fullName evidence="9">PLP-dependent aminotransferase family protein</fullName>
    </submittedName>
</protein>
<dbReference type="Proteomes" id="UP000323664">
    <property type="component" value="Unassembled WGS sequence"/>
</dbReference>
<evidence type="ECO:0000313" key="9">
    <source>
        <dbReference type="EMBL" id="KAA8787202.1"/>
    </source>
</evidence>
<keyword evidence="6" id="KW-0238">DNA-binding</keyword>
<evidence type="ECO:0000259" key="8">
    <source>
        <dbReference type="SMART" id="SM00345"/>
    </source>
</evidence>
<evidence type="ECO:0000256" key="4">
    <source>
        <dbReference type="ARBA" id="ARBA00022898"/>
    </source>
</evidence>
<dbReference type="PANTHER" id="PTHR46577:SF2">
    <property type="entry name" value="TRANSCRIPTIONAL REGULATORY PROTEIN"/>
    <property type="match status" value="1"/>
</dbReference>
<evidence type="ECO:0000256" key="7">
    <source>
        <dbReference type="ARBA" id="ARBA00023163"/>
    </source>
</evidence>
<dbReference type="InterPro" id="IPR015421">
    <property type="entry name" value="PyrdxlP-dep_Trfase_major"/>
</dbReference>
<keyword evidence="7" id="KW-0804">Transcription</keyword>
<dbReference type="OrthoDB" id="9802601at2"/>
<dbReference type="Gene3D" id="3.40.640.10">
    <property type="entry name" value="Type I PLP-dependent aspartate aminotransferase-like (Major domain)"/>
    <property type="match status" value="1"/>
</dbReference>
<evidence type="ECO:0000313" key="10">
    <source>
        <dbReference type="Proteomes" id="UP000323664"/>
    </source>
</evidence>
<sequence>MNRVKKYEVIAHALQQWIQEQMVQQGSRQWDDKGIRLPAVRRVAEQFQCSVSTAIRAYEWLEQRHLVYAVPQSGYYAVQNGLGVQDMDWQEPLDFASAAPDPRVFPYADFRHCVEVAMKQKQDELFLYGTAQGLPSLIELLQKQFADYQVFARSEQFFITSGVQQALAALALMPFPGEKTKVMVELPTYHNMPTLLQSLNVPIAGVRRTFEEGLDWDSLERQLAEGDIKFFYVIPRFHNPIGTSMKAAEKKRLLRLAERYDVYLVEDDYLADLEDSARQDPLWAYDTHDRVIYLKSYSKILFPGLRIGVAVLPVALIAPFGSMKRMLDIDTSLLSQAALEVYIHSGMFAHHRKIIRSRYAARMEVVHEQLAANSDFEPFRVAPRTGGEHTALPLPENIPVRTLISRLQNRGIIADTTERYYPEGTYRAYRDQMLRLNISNVPKQRIAEGMQIIREEILRLQIRSTT</sequence>
<accession>A0A5M9X081</accession>
<dbReference type="InterPro" id="IPR015424">
    <property type="entry name" value="PyrdxlP-dep_Trfase"/>
</dbReference>
<dbReference type="Pfam" id="PF00155">
    <property type="entry name" value="Aminotran_1_2"/>
    <property type="match status" value="1"/>
</dbReference>
<keyword evidence="3 9" id="KW-0032">Aminotransferase</keyword>
<dbReference type="GO" id="GO:0003677">
    <property type="term" value="F:DNA binding"/>
    <property type="evidence" value="ECO:0007669"/>
    <property type="project" value="UniProtKB-KW"/>
</dbReference>